<dbReference type="Gene3D" id="3.40.50.12780">
    <property type="entry name" value="N-terminal domain of ligase-like"/>
    <property type="match status" value="1"/>
</dbReference>
<protein>
    <submittedName>
        <fullName evidence="6">Fatty-acyl-CoA synthase</fullName>
        <ecNumber evidence="6">6.2.1.-</ecNumber>
    </submittedName>
</protein>
<dbReference type="Proteomes" id="UP001519295">
    <property type="component" value="Unassembled WGS sequence"/>
</dbReference>
<feature type="domain" description="AMP-binding enzyme C-terminal" evidence="5">
    <location>
        <begin position="453"/>
        <end position="525"/>
    </location>
</feature>
<dbReference type="PANTHER" id="PTHR43201">
    <property type="entry name" value="ACYL-COA SYNTHETASE"/>
    <property type="match status" value="1"/>
</dbReference>
<evidence type="ECO:0000259" key="5">
    <source>
        <dbReference type="Pfam" id="PF13193"/>
    </source>
</evidence>
<dbReference type="RefSeq" id="WP_210027943.1">
    <property type="nucleotide sequence ID" value="NZ_JAGINU010000001.1"/>
</dbReference>
<accession>A0ABS4VV26</accession>
<evidence type="ECO:0000256" key="3">
    <source>
        <dbReference type="SAM" id="MobiDB-lite"/>
    </source>
</evidence>
<evidence type="ECO:0000313" key="7">
    <source>
        <dbReference type="Proteomes" id="UP001519295"/>
    </source>
</evidence>
<feature type="domain" description="AMP-dependent synthetase/ligase" evidence="4">
    <location>
        <begin position="32"/>
        <end position="399"/>
    </location>
</feature>
<name>A0ABS4VV26_9PSEU</name>
<organism evidence="6 7">
    <name type="scientific">Pseudonocardia parietis</name>
    <dbReference type="NCBI Taxonomy" id="570936"/>
    <lineage>
        <taxon>Bacteria</taxon>
        <taxon>Bacillati</taxon>
        <taxon>Actinomycetota</taxon>
        <taxon>Actinomycetes</taxon>
        <taxon>Pseudonocardiales</taxon>
        <taxon>Pseudonocardiaceae</taxon>
        <taxon>Pseudonocardia</taxon>
    </lineage>
</organism>
<sequence length="560" mass="59549">MSIPSPTAPAPTDPGPASATTAIPTVAGLLDLRAREHPDRAAIAFPGRTLSYGDLAAASGRAAAHLRTLGVGRGDVVAILSEGDPETVVAILAVARLGAVSLPVNNRFRAGELRHVLDDGDARVLLVTARFADEVNAALPSLAGGRRPVRPAEAPALRHVVDLARLGSAGGDTGAVPDGPDGPGGPDGPDRDDEFVMIYTSGTTSRPRGCLHTHAGYVQQGKEIAQALRLTGADRFWTPLPFFHVGGYDVLLASLWAGCTMVHTGPYAPDVALAQLGELRCTVAFPAFETIWLPVLRHPRFAGTDLSALRVVVNVGPPERMESMQASLPHAVQVSCTGSTESAGFCCIGSLDDPPDVRARTAGRVNPGMEARIVDPATGEPVPDGTPGEFVFRGAYRFVRYHRDPELTARRIDPDGWYHSGDLLVRDDAGRFTFLGRLGDILKVGGENVSPTEVEGHLGTYPGVHMVQVVAAPDDRYGEVPAAFVLLDEGASATPEELIDFCLGAIATFKVPRYVFFVHEWPMSGTKIQKFVLRERAAQFLREQGITEAPRLTSGRRITG</sequence>
<dbReference type="Pfam" id="PF13193">
    <property type="entry name" value="AMP-binding_C"/>
    <property type="match status" value="1"/>
</dbReference>
<evidence type="ECO:0000256" key="2">
    <source>
        <dbReference type="ARBA" id="ARBA00022598"/>
    </source>
</evidence>
<dbReference type="PROSITE" id="PS00455">
    <property type="entry name" value="AMP_BINDING"/>
    <property type="match status" value="1"/>
</dbReference>
<gene>
    <name evidence="6" type="ORF">JOF36_003467</name>
</gene>
<dbReference type="SUPFAM" id="SSF56801">
    <property type="entry name" value="Acetyl-CoA synthetase-like"/>
    <property type="match status" value="1"/>
</dbReference>
<dbReference type="InterPro" id="IPR000873">
    <property type="entry name" value="AMP-dep_synth/lig_dom"/>
</dbReference>
<dbReference type="InterPro" id="IPR025110">
    <property type="entry name" value="AMP-bd_C"/>
</dbReference>
<reference evidence="6 7" key="1">
    <citation type="submission" date="2021-03" db="EMBL/GenBank/DDBJ databases">
        <title>Sequencing the genomes of 1000 actinobacteria strains.</title>
        <authorList>
            <person name="Klenk H.-P."/>
        </authorList>
    </citation>
    <scope>NUCLEOTIDE SEQUENCE [LARGE SCALE GENOMIC DNA]</scope>
    <source>
        <strain evidence="6 7">DSM 45256</strain>
    </source>
</reference>
<keyword evidence="2 6" id="KW-0436">Ligase</keyword>
<dbReference type="EC" id="6.2.1.-" evidence="6"/>
<comment type="similarity">
    <text evidence="1">Belongs to the ATP-dependent AMP-binding enzyme family.</text>
</comment>
<feature type="compositionally biased region" description="Pro residues" evidence="3">
    <location>
        <begin position="1"/>
        <end position="14"/>
    </location>
</feature>
<dbReference type="EMBL" id="JAGINU010000001">
    <property type="protein sequence ID" value="MBP2367771.1"/>
    <property type="molecule type" value="Genomic_DNA"/>
</dbReference>
<dbReference type="InterPro" id="IPR045851">
    <property type="entry name" value="AMP-bd_C_sf"/>
</dbReference>
<evidence type="ECO:0000256" key="1">
    <source>
        <dbReference type="ARBA" id="ARBA00006432"/>
    </source>
</evidence>
<dbReference type="PANTHER" id="PTHR43201:SF5">
    <property type="entry name" value="MEDIUM-CHAIN ACYL-COA LIGASE ACSF2, MITOCHONDRIAL"/>
    <property type="match status" value="1"/>
</dbReference>
<dbReference type="Gene3D" id="3.30.300.30">
    <property type="match status" value="1"/>
</dbReference>
<proteinExistence type="inferred from homology"/>
<evidence type="ECO:0000259" key="4">
    <source>
        <dbReference type="Pfam" id="PF00501"/>
    </source>
</evidence>
<dbReference type="InterPro" id="IPR020845">
    <property type="entry name" value="AMP-binding_CS"/>
</dbReference>
<dbReference type="GO" id="GO:0016874">
    <property type="term" value="F:ligase activity"/>
    <property type="evidence" value="ECO:0007669"/>
    <property type="project" value="UniProtKB-KW"/>
</dbReference>
<keyword evidence="7" id="KW-1185">Reference proteome</keyword>
<dbReference type="InterPro" id="IPR042099">
    <property type="entry name" value="ANL_N_sf"/>
</dbReference>
<feature type="region of interest" description="Disordered" evidence="3">
    <location>
        <begin position="170"/>
        <end position="193"/>
    </location>
</feature>
<comment type="caution">
    <text evidence="6">The sequence shown here is derived from an EMBL/GenBank/DDBJ whole genome shotgun (WGS) entry which is preliminary data.</text>
</comment>
<feature type="region of interest" description="Disordered" evidence="3">
    <location>
        <begin position="1"/>
        <end position="20"/>
    </location>
</feature>
<dbReference type="Pfam" id="PF00501">
    <property type="entry name" value="AMP-binding"/>
    <property type="match status" value="1"/>
</dbReference>
<evidence type="ECO:0000313" key="6">
    <source>
        <dbReference type="EMBL" id="MBP2367771.1"/>
    </source>
</evidence>